<gene>
    <name evidence="2" type="ORF">HannXRQ_Chr05g0141431</name>
    <name evidence="1" type="ORF">HanXRQr2_Chr05g0204821</name>
</gene>
<proteinExistence type="predicted"/>
<protein>
    <submittedName>
        <fullName evidence="2">Uncharacterized protein</fullName>
    </submittedName>
</protein>
<sequence>MSTQSDLVSRSDNYRQLSQWQTTKVKVGQQKFGFEFSISLIRRVRIWSKAVNLGQHPVNSSQRPVNSRDPECHSCTLANSLNWNDTTESR</sequence>
<dbReference type="Proteomes" id="UP000215914">
    <property type="component" value="Chromosome 5"/>
</dbReference>
<accession>A0A251UNE0</accession>
<dbReference type="EMBL" id="MNCJ02000320">
    <property type="protein sequence ID" value="KAF5805076.1"/>
    <property type="molecule type" value="Genomic_DNA"/>
</dbReference>
<organism evidence="2 3">
    <name type="scientific">Helianthus annuus</name>
    <name type="common">Common sunflower</name>
    <dbReference type="NCBI Taxonomy" id="4232"/>
    <lineage>
        <taxon>Eukaryota</taxon>
        <taxon>Viridiplantae</taxon>
        <taxon>Streptophyta</taxon>
        <taxon>Embryophyta</taxon>
        <taxon>Tracheophyta</taxon>
        <taxon>Spermatophyta</taxon>
        <taxon>Magnoliopsida</taxon>
        <taxon>eudicotyledons</taxon>
        <taxon>Gunneridae</taxon>
        <taxon>Pentapetalae</taxon>
        <taxon>asterids</taxon>
        <taxon>campanulids</taxon>
        <taxon>Asterales</taxon>
        <taxon>Asteraceae</taxon>
        <taxon>Asteroideae</taxon>
        <taxon>Heliantheae alliance</taxon>
        <taxon>Heliantheae</taxon>
        <taxon>Helianthus</taxon>
    </lineage>
</organism>
<evidence type="ECO:0000313" key="2">
    <source>
        <dbReference type="EMBL" id="OTG24868.1"/>
    </source>
</evidence>
<reference evidence="2" key="2">
    <citation type="submission" date="2017-02" db="EMBL/GenBank/DDBJ databases">
        <title>Sunflower complete genome.</title>
        <authorList>
            <person name="Langlade N."/>
            <person name="Munos S."/>
        </authorList>
    </citation>
    <scope>NUCLEOTIDE SEQUENCE [LARGE SCALE GENOMIC DNA]</scope>
    <source>
        <tissue evidence="2">Leaves</tissue>
    </source>
</reference>
<dbReference type="EMBL" id="CM007894">
    <property type="protein sequence ID" value="OTG24868.1"/>
    <property type="molecule type" value="Genomic_DNA"/>
</dbReference>
<name>A0A251UNE0_HELAN</name>
<dbReference type="Gramene" id="mRNA:HanXRQr2_Chr05g0204821">
    <property type="protein sequence ID" value="mRNA:HanXRQr2_Chr05g0204821"/>
    <property type="gene ID" value="HanXRQr2_Chr05g0204821"/>
</dbReference>
<reference evidence="1" key="3">
    <citation type="submission" date="2020-06" db="EMBL/GenBank/DDBJ databases">
        <title>Helianthus annuus Genome sequencing and assembly Release 2.</title>
        <authorList>
            <person name="Gouzy J."/>
            <person name="Langlade N."/>
            <person name="Munos S."/>
        </authorList>
    </citation>
    <scope>NUCLEOTIDE SEQUENCE</scope>
    <source>
        <tissue evidence="1">Leaves</tissue>
    </source>
</reference>
<evidence type="ECO:0000313" key="3">
    <source>
        <dbReference type="Proteomes" id="UP000215914"/>
    </source>
</evidence>
<evidence type="ECO:0000313" key="1">
    <source>
        <dbReference type="EMBL" id="KAF5805076.1"/>
    </source>
</evidence>
<keyword evidence="3" id="KW-1185">Reference proteome</keyword>
<dbReference type="InParanoid" id="A0A251UNE0"/>
<dbReference type="AlphaFoldDB" id="A0A251UNE0"/>
<reference evidence="1 3" key="1">
    <citation type="journal article" date="2017" name="Nature">
        <title>The sunflower genome provides insights into oil metabolism, flowering and Asterid evolution.</title>
        <authorList>
            <person name="Badouin H."/>
            <person name="Gouzy J."/>
            <person name="Grassa C.J."/>
            <person name="Murat F."/>
            <person name="Staton S.E."/>
            <person name="Cottret L."/>
            <person name="Lelandais-Briere C."/>
            <person name="Owens G.L."/>
            <person name="Carrere S."/>
            <person name="Mayjonade B."/>
            <person name="Legrand L."/>
            <person name="Gill N."/>
            <person name="Kane N.C."/>
            <person name="Bowers J.E."/>
            <person name="Hubner S."/>
            <person name="Bellec A."/>
            <person name="Berard A."/>
            <person name="Berges H."/>
            <person name="Blanchet N."/>
            <person name="Boniface M.C."/>
            <person name="Brunel D."/>
            <person name="Catrice O."/>
            <person name="Chaidir N."/>
            <person name="Claudel C."/>
            <person name="Donnadieu C."/>
            <person name="Faraut T."/>
            <person name="Fievet G."/>
            <person name="Helmstetter N."/>
            <person name="King M."/>
            <person name="Knapp S.J."/>
            <person name="Lai Z."/>
            <person name="Le Paslier M.C."/>
            <person name="Lippi Y."/>
            <person name="Lorenzon L."/>
            <person name="Mandel J.R."/>
            <person name="Marage G."/>
            <person name="Marchand G."/>
            <person name="Marquand E."/>
            <person name="Bret-Mestries E."/>
            <person name="Morien E."/>
            <person name="Nambeesan S."/>
            <person name="Nguyen T."/>
            <person name="Pegot-Espagnet P."/>
            <person name="Pouilly N."/>
            <person name="Raftis F."/>
            <person name="Sallet E."/>
            <person name="Schiex T."/>
            <person name="Thomas J."/>
            <person name="Vandecasteele C."/>
            <person name="Vares D."/>
            <person name="Vear F."/>
            <person name="Vautrin S."/>
            <person name="Crespi M."/>
            <person name="Mangin B."/>
            <person name="Burke J.M."/>
            <person name="Salse J."/>
            <person name="Munos S."/>
            <person name="Vincourt P."/>
            <person name="Rieseberg L.H."/>
            <person name="Langlade N.B."/>
        </authorList>
    </citation>
    <scope>NUCLEOTIDE SEQUENCE [LARGE SCALE GENOMIC DNA]</scope>
    <source>
        <strain evidence="3">cv. SF193</strain>
        <tissue evidence="1">Leaves</tissue>
    </source>
</reference>